<dbReference type="EMBL" id="HACG01050129">
    <property type="protein sequence ID" value="CEK96994.1"/>
    <property type="molecule type" value="Transcribed_RNA"/>
</dbReference>
<protein>
    <submittedName>
        <fullName evidence="1">Uncharacterized protein</fullName>
    </submittedName>
</protein>
<feature type="non-terminal residue" evidence="1">
    <location>
        <position position="1"/>
    </location>
</feature>
<evidence type="ECO:0000313" key="1">
    <source>
        <dbReference type="EMBL" id="CEK96994.1"/>
    </source>
</evidence>
<accession>A0A0B7BUY4</accession>
<name>A0A0B7BUY4_9EUPU</name>
<reference evidence="1" key="1">
    <citation type="submission" date="2014-12" db="EMBL/GenBank/DDBJ databases">
        <title>Insight into the proteome of Arion vulgaris.</title>
        <authorList>
            <person name="Aradska J."/>
            <person name="Bulat T."/>
            <person name="Smidak R."/>
            <person name="Sarate P."/>
            <person name="Gangsoo J."/>
            <person name="Sialana F."/>
            <person name="Bilban M."/>
            <person name="Lubec G."/>
        </authorList>
    </citation>
    <scope>NUCLEOTIDE SEQUENCE</scope>
    <source>
        <tissue evidence="1">Skin</tissue>
    </source>
</reference>
<gene>
    <name evidence="1" type="primary">ORF214314</name>
</gene>
<dbReference type="AlphaFoldDB" id="A0A0B7BUY4"/>
<sequence length="123" mass="13957">LCNSSQLLQDQENKILRNSSQLPLQVVTEELEKSSNSITDKHMSSDDVLNSSELSHSLYKDSRELSHLSYKSSTFSDEELQLFSDYQNDDKTESMKVLQNNEYQGEDKSVCVHFSVGCDVSVI</sequence>
<feature type="non-terminal residue" evidence="1">
    <location>
        <position position="123"/>
    </location>
</feature>
<proteinExistence type="predicted"/>
<organism evidence="1">
    <name type="scientific">Arion vulgaris</name>
    <dbReference type="NCBI Taxonomy" id="1028688"/>
    <lineage>
        <taxon>Eukaryota</taxon>
        <taxon>Metazoa</taxon>
        <taxon>Spiralia</taxon>
        <taxon>Lophotrochozoa</taxon>
        <taxon>Mollusca</taxon>
        <taxon>Gastropoda</taxon>
        <taxon>Heterobranchia</taxon>
        <taxon>Euthyneura</taxon>
        <taxon>Panpulmonata</taxon>
        <taxon>Eupulmonata</taxon>
        <taxon>Stylommatophora</taxon>
        <taxon>Helicina</taxon>
        <taxon>Arionoidea</taxon>
        <taxon>Arionidae</taxon>
        <taxon>Arion</taxon>
    </lineage>
</organism>